<dbReference type="InterPro" id="IPR005235">
    <property type="entry name" value="YmdB-like"/>
</dbReference>
<name>A0A2K8KET9_9RHOB</name>
<dbReference type="PANTHER" id="PTHR36303">
    <property type="entry name" value="2',3'-CYCLIC-NUCLEOTIDE 2'-PHOSPHODIESTERASE"/>
    <property type="match status" value="1"/>
</dbReference>
<feature type="region of interest" description="Disordered" evidence="3">
    <location>
        <begin position="266"/>
        <end position="285"/>
    </location>
</feature>
<feature type="active site" description="Proton donor" evidence="1">
    <location>
        <position position="68"/>
    </location>
</feature>
<proteinExistence type="predicted"/>
<dbReference type="PANTHER" id="PTHR36303:SF1">
    <property type="entry name" value="2',3'-CYCLIC-NUCLEOTIDE 2'-PHOSPHODIESTERASE"/>
    <property type="match status" value="1"/>
</dbReference>
<dbReference type="Gene3D" id="3.60.21.10">
    <property type="match status" value="1"/>
</dbReference>
<protein>
    <submittedName>
        <fullName evidence="4">Metallophosphoesterase</fullName>
    </submittedName>
</protein>
<sequence>MRILFLGDVMGRAGRAAVAAYLPILRAAWRLEFVVVNGENATGGMGLSPDHAKALLEAGADCITLGDHAFDQRPMREFIATEPRVLRPLNFAKSGAPGLGARVYDAPGGRRVLVAQALGQVFMKQPYSDPFSAIDPVLRAHPRGGMVQAAIVDMHCEATSEKYAMGHWCDGRASLVVGTHTHIPTADAQILGGGTGFQADAGMCGDYDSVIGMHKDEPMRRFITGMSRARFEPAVGAATVSGTYIETDDRSGETTRIEMVRLGGRLPQAGPAPVDLPASFPNAQP</sequence>
<evidence type="ECO:0000256" key="2">
    <source>
        <dbReference type="PIRSR" id="PIRSR004789-51"/>
    </source>
</evidence>
<feature type="binding site" evidence="2">
    <location>
        <position position="67"/>
    </location>
    <ligand>
        <name>Fe cation</name>
        <dbReference type="ChEBI" id="CHEBI:24875"/>
        <label>2</label>
    </ligand>
</feature>
<feature type="binding site" evidence="2">
    <location>
        <position position="182"/>
    </location>
    <ligand>
        <name>Fe cation</name>
        <dbReference type="ChEBI" id="CHEBI:24875"/>
        <label>1</label>
    </ligand>
</feature>
<organism evidence="4 5">
    <name type="scientific">Roseinatronobacter bogoriensis subsp. barguzinensis</name>
    <dbReference type="NCBI Taxonomy" id="441209"/>
    <lineage>
        <taxon>Bacteria</taxon>
        <taxon>Pseudomonadati</taxon>
        <taxon>Pseudomonadota</taxon>
        <taxon>Alphaproteobacteria</taxon>
        <taxon>Rhodobacterales</taxon>
        <taxon>Paracoccaceae</taxon>
        <taxon>Roseinatronobacter</taxon>
    </lineage>
</organism>
<feature type="binding site" evidence="2">
    <location>
        <position position="180"/>
    </location>
    <ligand>
        <name>Fe cation</name>
        <dbReference type="ChEBI" id="CHEBI:24875"/>
        <label>2</label>
    </ligand>
</feature>
<keyword evidence="2" id="KW-0479">Metal-binding</keyword>
<evidence type="ECO:0000313" key="5">
    <source>
        <dbReference type="Proteomes" id="UP000228948"/>
    </source>
</evidence>
<feature type="binding site" evidence="2">
    <location>
        <position position="155"/>
    </location>
    <ligand>
        <name>Fe cation</name>
        <dbReference type="ChEBI" id="CHEBI:24875"/>
        <label>2</label>
    </ligand>
</feature>
<dbReference type="STRING" id="441209.GCA_001870665_02841"/>
<dbReference type="RefSeq" id="WP_071481465.1">
    <property type="nucleotide sequence ID" value="NZ_CP024899.1"/>
</dbReference>
<dbReference type="Pfam" id="PF13277">
    <property type="entry name" value="YmdB"/>
    <property type="match status" value="1"/>
</dbReference>
<evidence type="ECO:0000313" key="4">
    <source>
        <dbReference type="EMBL" id="ATX67944.1"/>
    </source>
</evidence>
<dbReference type="SUPFAM" id="SSF56300">
    <property type="entry name" value="Metallo-dependent phosphatases"/>
    <property type="match status" value="1"/>
</dbReference>
<dbReference type="GO" id="GO:0004113">
    <property type="term" value="F:2',3'-cyclic-nucleotide 3'-phosphodiesterase activity"/>
    <property type="evidence" value="ECO:0007669"/>
    <property type="project" value="TreeGrafter"/>
</dbReference>
<feature type="binding site" evidence="2">
    <location>
        <position position="39"/>
    </location>
    <ligand>
        <name>Fe cation</name>
        <dbReference type="ChEBI" id="CHEBI:24875"/>
        <label>1</label>
    </ligand>
</feature>
<dbReference type="KEGG" id="rbg:BG454_15280"/>
<accession>A0A2K8KET9</accession>
<evidence type="ECO:0000256" key="3">
    <source>
        <dbReference type="SAM" id="MobiDB-lite"/>
    </source>
</evidence>
<reference evidence="4 5" key="1">
    <citation type="submission" date="2017-11" db="EMBL/GenBank/DDBJ databases">
        <title>Revised Sequence and Annotation of the Rhodobaca barguzinensis strain alga05 Genome.</title>
        <authorList>
            <person name="Kopejtka K."/>
            <person name="Tomasch J.M."/>
            <person name="Bunk B."/>
            <person name="Koblizek M."/>
        </authorList>
    </citation>
    <scope>NUCLEOTIDE SEQUENCE [LARGE SCALE GENOMIC DNA]</scope>
    <source>
        <strain evidence="5">alga05</strain>
    </source>
</reference>
<keyword evidence="5" id="KW-1185">Reference proteome</keyword>
<evidence type="ECO:0000256" key="1">
    <source>
        <dbReference type="PIRSR" id="PIRSR004789-50"/>
    </source>
</evidence>
<feature type="binding site" evidence="2">
    <location>
        <position position="39"/>
    </location>
    <ligand>
        <name>Fe cation</name>
        <dbReference type="ChEBI" id="CHEBI:24875"/>
        <label>2</label>
    </ligand>
</feature>
<dbReference type="OrthoDB" id="9801109at2"/>
<dbReference type="InterPro" id="IPR029052">
    <property type="entry name" value="Metallo-depent_PP-like"/>
</dbReference>
<dbReference type="PIRSF" id="PIRSF004789">
    <property type="entry name" value="DR1281"/>
    <property type="match status" value="1"/>
</dbReference>
<dbReference type="GO" id="GO:0046872">
    <property type="term" value="F:metal ion binding"/>
    <property type="evidence" value="ECO:0007669"/>
    <property type="project" value="UniProtKB-KW"/>
</dbReference>
<dbReference type="AlphaFoldDB" id="A0A2K8KET9"/>
<feature type="binding site" evidence="2">
    <location>
        <position position="40"/>
    </location>
    <ligand>
        <name>Fe cation</name>
        <dbReference type="ChEBI" id="CHEBI:24875"/>
        <label>1</label>
    </ligand>
</feature>
<gene>
    <name evidence="4" type="ORF">BG454_15280</name>
</gene>
<feature type="binding site" evidence="2">
    <location>
        <position position="8"/>
    </location>
    <ligand>
        <name>Fe cation</name>
        <dbReference type="ChEBI" id="CHEBI:24875"/>
        <label>1</label>
    </ligand>
</feature>
<dbReference type="EMBL" id="CP024899">
    <property type="protein sequence ID" value="ATX67944.1"/>
    <property type="molecule type" value="Genomic_DNA"/>
</dbReference>
<dbReference type="Proteomes" id="UP000228948">
    <property type="component" value="Chromosome"/>
</dbReference>